<feature type="domain" description="F5/8 type C" evidence="1">
    <location>
        <begin position="1"/>
        <end position="63"/>
    </location>
</feature>
<comment type="caution">
    <text evidence="2">The sequence shown here is derived from an EMBL/GenBank/DDBJ whole genome shotgun (WGS) entry which is preliminary data.</text>
</comment>
<dbReference type="SUPFAM" id="SSF49785">
    <property type="entry name" value="Galactose-binding domain-like"/>
    <property type="match status" value="2"/>
</dbReference>
<feature type="non-terminal residue" evidence="2">
    <location>
        <position position="1"/>
    </location>
</feature>
<feature type="domain" description="F5/8 type C" evidence="1">
    <location>
        <begin position="64"/>
        <end position="219"/>
    </location>
</feature>
<evidence type="ECO:0000313" key="3">
    <source>
        <dbReference type="Proteomes" id="UP001168883"/>
    </source>
</evidence>
<dbReference type="Proteomes" id="UP001168883">
    <property type="component" value="Unassembled WGS sequence"/>
</dbReference>
<dbReference type="RefSeq" id="WP_302881583.1">
    <property type="nucleotide sequence ID" value="NZ_JAUMKJ010000105.1"/>
</dbReference>
<protein>
    <submittedName>
        <fullName evidence="2">Discoidin domain-containing protein</fullName>
    </submittedName>
</protein>
<dbReference type="InterPro" id="IPR008979">
    <property type="entry name" value="Galactose-bd-like_sf"/>
</dbReference>
<gene>
    <name evidence="2" type="ORF">Q3C12_34650</name>
</gene>
<accession>A0ABT8VMC9</accession>
<name>A0ABT8VMC9_9BACL</name>
<reference evidence="2" key="1">
    <citation type="submission" date="2023-07" db="EMBL/GenBank/DDBJ databases">
        <authorList>
            <person name="Aktuganov G."/>
            <person name="Boyko T."/>
            <person name="Delegan Y."/>
            <person name="Galimzianova N."/>
            <person name="Gilvanova E."/>
            <person name="Korobov V."/>
            <person name="Kuzmina L."/>
            <person name="Melentiev A."/>
            <person name="Milman P."/>
            <person name="Ryabova A."/>
            <person name="Stupak E."/>
            <person name="Yasakov T."/>
            <person name="Zharikova N."/>
            <person name="Zhurenko E."/>
        </authorList>
    </citation>
    <scope>NUCLEOTIDE SEQUENCE</scope>
    <source>
        <strain evidence="2">IB-739</strain>
    </source>
</reference>
<dbReference type="PROSITE" id="PS50022">
    <property type="entry name" value="FA58C_3"/>
    <property type="match status" value="2"/>
</dbReference>
<dbReference type="EMBL" id="JAUMKJ010000105">
    <property type="protein sequence ID" value="MDO3682139.1"/>
    <property type="molecule type" value="Genomic_DNA"/>
</dbReference>
<keyword evidence="3" id="KW-1185">Reference proteome</keyword>
<dbReference type="Pfam" id="PF00754">
    <property type="entry name" value="F5_F8_type_C"/>
    <property type="match status" value="2"/>
</dbReference>
<proteinExistence type="predicted"/>
<evidence type="ECO:0000313" key="2">
    <source>
        <dbReference type="EMBL" id="MDO3682139.1"/>
    </source>
</evidence>
<sequence>KLIGGISLTPRGTLGFPKDFKIQTSSDAITWTDIPDQTYSNYVNNGSEQTFNFGSSVIARYIRVYASRLGMDDAGGYYFQLADFNVNLSNVAASSSIKGWEVVKLIDKNPVTVWSSTWHDSDSNPEWVALDLGTTKLIGGISLTPRGTLGFPKDFKIQTSGDAITWTDIPDQAYSNYVNNGSEQTFNFGSSVIARYIRVYATRLGMDDMGGYYFQLADFNVVTAR</sequence>
<evidence type="ECO:0000259" key="1">
    <source>
        <dbReference type="PROSITE" id="PS50022"/>
    </source>
</evidence>
<organism evidence="2 3">
    <name type="scientific">Paenibacillus ehimensis</name>
    <dbReference type="NCBI Taxonomy" id="79264"/>
    <lineage>
        <taxon>Bacteria</taxon>
        <taxon>Bacillati</taxon>
        <taxon>Bacillota</taxon>
        <taxon>Bacilli</taxon>
        <taxon>Bacillales</taxon>
        <taxon>Paenibacillaceae</taxon>
        <taxon>Paenibacillus</taxon>
    </lineage>
</organism>
<dbReference type="Gene3D" id="2.60.120.260">
    <property type="entry name" value="Galactose-binding domain-like"/>
    <property type="match status" value="2"/>
</dbReference>
<dbReference type="InterPro" id="IPR000421">
    <property type="entry name" value="FA58C"/>
</dbReference>